<dbReference type="AlphaFoldDB" id="A0A0A1VA58"/>
<dbReference type="PROSITE" id="PS51212">
    <property type="entry name" value="WSC"/>
    <property type="match status" value="1"/>
</dbReference>
<dbReference type="eggNOG" id="ENOG502S7MH">
    <property type="taxonomic scope" value="Eukaryota"/>
</dbReference>
<evidence type="ECO:0000313" key="11">
    <source>
        <dbReference type="Proteomes" id="UP000030151"/>
    </source>
</evidence>
<sequence length="280" mass="28997">MRPSTLPFGAFMAAISVNAQSPVSAPSNIPQLGRPVSQGCFNTKGNMTALDPQIPGERMSSGSCTLACKDAGWWLAGLHGPQCLCGMAIPPESASVADSKCNAPCSSYPQEACGGKDTYTIFNLGLNIDPPTYSESSSTTAASSTSSTPDATPTGSSPAHTSATVTETANPSQTSKPEKSGPNVAGIAAGVVVGVIAAGAAIGGFFFYMRRKRNAEIEEEHRRNAAVSAFISGSTPPSSHGSISMTDSRMDPVMAHRRMSDGSIADNEDYSRRILRVTNA</sequence>
<evidence type="ECO:0000256" key="4">
    <source>
        <dbReference type="ARBA" id="ARBA00022989"/>
    </source>
</evidence>
<feature type="domain" description="WSC" evidence="9">
    <location>
        <begin position="34"/>
        <end position="125"/>
    </location>
</feature>
<comment type="caution">
    <text evidence="10">The sequence shown here is derived from an EMBL/GenBank/DDBJ whole genome shotgun (WGS) entry which is preliminary data.</text>
</comment>
<dbReference type="GO" id="GO:0005886">
    <property type="term" value="C:plasma membrane"/>
    <property type="evidence" value="ECO:0007669"/>
    <property type="project" value="TreeGrafter"/>
</dbReference>
<feature type="transmembrane region" description="Helical" evidence="8">
    <location>
        <begin position="184"/>
        <end position="208"/>
    </location>
</feature>
<dbReference type="PANTHER" id="PTHR24269:SF16">
    <property type="entry name" value="PROTEIN SLG1"/>
    <property type="match status" value="1"/>
</dbReference>
<evidence type="ECO:0000256" key="6">
    <source>
        <dbReference type="ARBA" id="ARBA00023180"/>
    </source>
</evidence>
<evidence type="ECO:0000259" key="9">
    <source>
        <dbReference type="PROSITE" id="PS51212"/>
    </source>
</evidence>
<evidence type="ECO:0000256" key="7">
    <source>
        <dbReference type="SAM" id="MobiDB-lite"/>
    </source>
</evidence>
<dbReference type="OrthoDB" id="2019572at2759"/>
<protein>
    <submittedName>
        <fullName evidence="10">WSC domain protein</fullName>
    </submittedName>
</protein>
<keyword evidence="5 8" id="KW-0472">Membrane</keyword>
<comment type="subcellular location">
    <subcellularLocation>
        <location evidence="1">Membrane</location>
        <topology evidence="1">Single-pass membrane protein</topology>
    </subcellularLocation>
</comment>
<gene>
    <name evidence="10" type="ORF">X797_001428</name>
</gene>
<evidence type="ECO:0000313" key="10">
    <source>
        <dbReference type="EMBL" id="EXV06708.1"/>
    </source>
</evidence>
<evidence type="ECO:0000256" key="5">
    <source>
        <dbReference type="ARBA" id="ARBA00023136"/>
    </source>
</evidence>
<dbReference type="HOGENOM" id="CLU_024893_0_0_1"/>
<reference evidence="10 11" key="1">
    <citation type="submission" date="2014-02" db="EMBL/GenBank/DDBJ databases">
        <title>The genome sequence of the entomopathogenic fungus Metarhizium robertsii ARSEF 2575.</title>
        <authorList>
            <person name="Giuliano Garisto Donzelli B."/>
            <person name="Roe B.A."/>
            <person name="Macmil S.L."/>
            <person name="Krasnoff S.B."/>
            <person name="Gibson D.M."/>
        </authorList>
    </citation>
    <scope>NUCLEOTIDE SEQUENCE [LARGE SCALE GENOMIC DNA]</scope>
    <source>
        <strain evidence="10 11">ARSEF 2575</strain>
    </source>
</reference>
<dbReference type="PANTHER" id="PTHR24269">
    <property type="entry name" value="KREMEN PROTEIN"/>
    <property type="match status" value="1"/>
</dbReference>
<dbReference type="InterPro" id="IPR002889">
    <property type="entry name" value="WSC_carb-bd"/>
</dbReference>
<evidence type="ECO:0000256" key="1">
    <source>
        <dbReference type="ARBA" id="ARBA00004167"/>
    </source>
</evidence>
<proteinExistence type="predicted"/>
<dbReference type="SMART" id="SM00321">
    <property type="entry name" value="WSC"/>
    <property type="match status" value="1"/>
</dbReference>
<accession>A0A0A1VA58</accession>
<name>A0A0A1VA58_9HYPO</name>
<feature type="compositionally biased region" description="Low complexity" evidence="7">
    <location>
        <begin position="133"/>
        <end position="159"/>
    </location>
</feature>
<keyword evidence="6" id="KW-0325">Glycoprotein</keyword>
<keyword evidence="2 8" id="KW-0812">Transmembrane</keyword>
<dbReference type="EMBL" id="JELW01000001">
    <property type="protein sequence ID" value="EXV06708.1"/>
    <property type="molecule type" value="Genomic_DNA"/>
</dbReference>
<evidence type="ECO:0000256" key="8">
    <source>
        <dbReference type="SAM" id="Phobius"/>
    </source>
</evidence>
<dbReference type="Pfam" id="PF01822">
    <property type="entry name" value="WSC"/>
    <property type="match status" value="1"/>
</dbReference>
<feature type="compositionally biased region" description="Polar residues" evidence="7">
    <location>
        <begin position="160"/>
        <end position="175"/>
    </location>
</feature>
<feature type="region of interest" description="Disordered" evidence="7">
    <location>
        <begin position="133"/>
        <end position="182"/>
    </location>
</feature>
<evidence type="ECO:0000256" key="3">
    <source>
        <dbReference type="ARBA" id="ARBA00022729"/>
    </source>
</evidence>
<keyword evidence="3" id="KW-0732">Signal</keyword>
<evidence type="ECO:0000256" key="2">
    <source>
        <dbReference type="ARBA" id="ARBA00022692"/>
    </source>
</evidence>
<dbReference type="InterPro" id="IPR051836">
    <property type="entry name" value="Kremen_rcpt"/>
</dbReference>
<organism evidence="10 11">
    <name type="scientific">Metarhizium robertsii</name>
    <dbReference type="NCBI Taxonomy" id="568076"/>
    <lineage>
        <taxon>Eukaryota</taxon>
        <taxon>Fungi</taxon>
        <taxon>Dikarya</taxon>
        <taxon>Ascomycota</taxon>
        <taxon>Pezizomycotina</taxon>
        <taxon>Sordariomycetes</taxon>
        <taxon>Hypocreomycetidae</taxon>
        <taxon>Hypocreales</taxon>
        <taxon>Clavicipitaceae</taxon>
        <taxon>Metarhizium</taxon>
    </lineage>
</organism>
<keyword evidence="4 8" id="KW-1133">Transmembrane helix</keyword>
<dbReference type="Proteomes" id="UP000030151">
    <property type="component" value="Unassembled WGS sequence"/>
</dbReference>